<accession>A0A1F5YEB0</accession>
<evidence type="ECO:0000313" key="11">
    <source>
        <dbReference type="Proteomes" id="UP000179034"/>
    </source>
</evidence>
<keyword evidence="7" id="KW-0573">Peptidoglycan synthesis</keyword>
<keyword evidence="7 9" id="KW-0479">Metal-binding</keyword>
<feature type="transmembrane region" description="Helical" evidence="7">
    <location>
        <begin position="26"/>
        <end position="48"/>
    </location>
</feature>
<keyword evidence="3 7" id="KW-0808">Transferase</keyword>
<keyword evidence="7 9" id="KW-0460">Magnesium</keyword>
<dbReference type="CDD" id="cd06852">
    <property type="entry name" value="GT_MraY"/>
    <property type="match status" value="1"/>
</dbReference>
<feature type="transmembrane region" description="Helical" evidence="7">
    <location>
        <begin position="74"/>
        <end position="91"/>
    </location>
</feature>
<dbReference type="GO" id="GO:0005886">
    <property type="term" value="C:plasma membrane"/>
    <property type="evidence" value="ECO:0007669"/>
    <property type="project" value="UniProtKB-SubCell"/>
</dbReference>
<dbReference type="InterPro" id="IPR018480">
    <property type="entry name" value="PNAcMuramoyl-5peptid_Trfase_CS"/>
</dbReference>
<evidence type="ECO:0000256" key="2">
    <source>
        <dbReference type="ARBA" id="ARBA00005583"/>
    </source>
</evidence>
<organism evidence="10 11">
    <name type="scientific">Candidatus Glassbacteria bacterium RBG_16_58_8</name>
    <dbReference type="NCBI Taxonomy" id="1817866"/>
    <lineage>
        <taxon>Bacteria</taxon>
        <taxon>Candidatus Glassiibacteriota</taxon>
    </lineage>
</organism>
<evidence type="ECO:0000256" key="3">
    <source>
        <dbReference type="ARBA" id="ARBA00022679"/>
    </source>
</evidence>
<dbReference type="Pfam" id="PF10555">
    <property type="entry name" value="MraY_sig1"/>
    <property type="match status" value="1"/>
</dbReference>
<dbReference type="NCBIfam" id="TIGR00445">
    <property type="entry name" value="mraY"/>
    <property type="match status" value="1"/>
</dbReference>
<dbReference type="EC" id="2.7.8.13" evidence="7 8"/>
<dbReference type="PROSITE" id="PS01347">
    <property type="entry name" value="MRAY_1"/>
    <property type="match status" value="1"/>
</dbReference>
<keyword evidence="7" id="KW-0132">Cell division</keyword>
<evidence type="ECO:0000313" key="10">
    <source>
        <dbReference type="EMBL" id="OGF98483.1"/>
    </source>
</evidence>
<dbReference type="GO" id="GO:0008360">
    <property type="term" value="P:regulation of cell shape"/>
    <property type="evidence" value="ECO:0007669"/>
    <property type="project" value="UniProtKB-KW"/>
</dbReference>
<comment type="pathway">
    <text evidence="7">Cell wall biogenesis; peptidoglycan biosynthesis.</text>
</comment>
<dbReference type="EMBL" id="MFIW01000001">
    <property type="protein sequence ID" value="OGF98483.1"/>
    <property type="molecule type" value="Genomic_DNA"/>
</dbReference>
<feature type="transmembrane region" description="Helical" evidence="7">
    <location>
        <begin position="97"/>
        <end position="114"/>
    </location>
</feature>
<sequence length="361" mass="39852">MFYHLLYPLVEYHAIFNIFRYITFRAAYATVTALLISFILGPRLIAYLKRLQVVEMVRVDVPERHNVKRGTPTMGGLLIIISTVIPTLLWADLTVGYIRLVLLATLWMGAIGAWDDYLKSIRKSNAGLIGRYKLVGQIGLGLLLGVILTRFPMQEGIVTTTTVPFFKGVYFDLGPFYIPFIILVITGTSNAVNLTDGLDGLAIGICAFTAFAFAGFAYLHGHALFSHYLQIVSIPGSGELTVFCMSLVGASMGFLWYNAHKADVFMGDTGSLSIGGALATLAILLKSELILFIVGGVFVLEALSVIIQVFSFRLWGKRVFLMAPLHHHFELKGWNESKIVTRFYIIAAICALIGLSTLKIR</sequence>
<feature type="transmembrane region" description="Helical" evidence="7">
    <location>
        <begin position="339"/>
        <end position="358"/>
    </location>
</feature>
<dbReference type="PROSITE" id="PS01348">
    <property type="entry name" value="MRAY_2"/>
    <property type="match status" value="1"/>
</dbReference>
<keyword evidence="4 7" id="KW-0812">Transmembrane</keyword>
<evidence type="ECO:0000256" key="6">
    <source>
        <dbReference type="ARBA" id="ARBA00023136"/>
    </source>
</evidence>
<keyword evidence="6 7" id="KW-0472">Membrane</keyword>
<keyword evidence="7" id="KW-0961">Cell wall biogenesis/degradation</keyword>
<feature type="binding site" evidence="9">
    <location>
        <position position="268"/>
    </location>
    <ligand>
        <name>Mg(2+)</name>
        <dbReference type="ChEBI" id="CHEBI:18420"/>
    </ligand>
</feature>
<name>A0A1F5YEB0_9BACT</name>
<feature type="transmembrane region" description="Helical" evidence="7">
    <location>
        <begin position="201"/>
        <end position="220"/>
    </location>
</feature>
<dbReference type="GO" id="GO:0009252">
    <property type="term" value="P:peptidoglycan biosynthetic process"/>
    <property type="evidence" value="ECO:0007669"/>
    <property type="project" value="UniProtKB-UniRule"/>
</dbReference>
<dbReference type="InterPro" id="IPR000715">
    <property type="entry name" value="Glycosyl_transferase_4"/>
</dbReference>
<evidence type="ECO:0000256" key="1">
    <source>
        <dbReference type="ARBA" id="ARBA00004141"/>
    </source>
</evidence>
<dbReference type="HAMAP" id="MF_00038">
    <property type="entry name" value="MraY"/>
    <property type="match status" value="1"/>
</dbReference>
<comment type="function">
    <text evidence="7">Catalyzes the initial step of the lipid cycle reactions in the biosynthesis of the cell wall peptidoglycan: transfers peptidoglycan precursor phospho-MurNAc-pentapeptide from UDP-MurNAc-pentapeptide onto the lipid carrier undecaprenyl phosphate, yielding undecaprenyl-pyrophosphoryl-MurNAc-pentapeptide, known as lipid I.</text>
</comment>
<gene>
    <name evidence="7" type="primary">mraY</name>
    <name evidence="10" type="ORF">A2Z06_00485</name>
</gene>
<dbReference type="PANTHER" id="PTHR22926:SF5">
    <property type="entry name" value="PHOSPHO-N-ACETYLMURAMOYL-PENTAPEPTIDE-TRANSFERASE HOMOLOG"/>
    <property type="match status" value="1"/>
</dbReference>
<dbReference type="InterPro" id="IPR003524">
    <property type="entry name" value="PNAcMuramoyl-5peptid_Trfase"/>
</dbReference>
<proteinExistence type="inferred from homology"/>
<comment type="caution">
    <text evidence="10">The sequence shown here is derived from an EMBL/GenBank/DDBJ whole genome shotgun (WGS) entry which is preliminary data.</text>
</comment>
<feature type="binding site" evidence="9">
    <location>
        <position position="193"/>
    </location>
    <ligand>
        <name>Mg(2+)</name>
        <dbReference type="ChEBI" id="CHEBI:18420"/>
    </ligand>
</feature>
<dbReference type="AlphaFoldDB" id="A0A1F5YEB0"/>
<comment type="cofactor">
    <cofactor evidence="7 9">
        <name>Mg(2+)</name>
        <dbReference type="ChEBI" id="CHEBI:18420"/>
    </cofactor>
</comment>
<feature type="transmembrane region" description="Helical" evidence="7">
    <location>
        <begin position="173"/>
        <end position="194"/>
    </location>
</feature>
<dbReference type="Proteomes" id="UP000179034">
    <property type="component" value="Unassembled WGS sequence"/>
</dbReference>
<dbReference type="UniPathway" id="UPA00219"/>
<keyword evidence="7" id="KW-1003">Cell membrane</keyword>
<evidence type="ECO:0000256" key="7">
    <source>
        <dbReference type="HAMAP-Rule" id="MF_00038"/>
    </source>
</evidence>
<dbReference type="GO" id="GO:0046872">
    <property type="term" value="F:metal ion binding"/>
    <property type="evidence" value="ECO:0007669"/>
    <property type="project" value="UniProtKB-KW"/>
</dbReference>
<dbReference type="GO" id="GO:0071555">
    <property type="term" value="P:cell wall organization"/>
    <property type="evidence" value="ECO:0007669"/>
    <property type="project" value="UniProtKB-KW"/>
</dbReference>
<feature type="transmembrane region" description="Helical" evidence="7">
    <location>
        <begin position="290"/>
        <end position="312"/>
    </location>
</feature>
<reference evidence="10 11" key="1">
    <citation type="journal article" date="2016" name="Nat. Commun.">
        <title>Thousands of microbial genomes shed light on interconnected biogeochemical processes in an aquifer system.</title>
        <authorList>
            <person name="Anantharaman K."/>
            <person name="Brown C.T."/>
            <person name="Hug L.A."/>
            <person name="Sharon I."/>
            <person name="Castelle C.J."/>
            <person name="Probst A.J."/>
            <person name="Thomas B.C."/>
            <person name="Singh A."/>
            <person name="Wilkins M.J."/>
            <person name="Karaoz U."/>
            <person name="Brodie E.L."/>
            <person name="Williams K.H."/>
            <person name="Hubbard S.S."/>
            <person name="Banfield J.F."/>
        </authorList>
    </citation>
    <scope>NUCLEOTIDE SEQUENCE [LARGE SCALE GENOMIC DNA]</scope>
</reference>
<protein>
    <recommendedName>
        <fullName evidence="7 8">Phospho-N-acetylmuramoyl-pentapeptide-transferase</fullName>
        <ecNumber evidence="7 8">2.7.8.13</ecNumber>
    </recommendedName>
    <alternativeName>
        <fullName evidence="7">UDP-MurNAc-pentapeptide phosphotransferase</fullName>
    </alternativeName>
</protein>
<comment type="subcellular location">
    <subcellularLocation>
        <location evidence="7">Cell membrane</location>
        <topology evidence="7">Multi-pass membrane protein</topology>
    </subcellularLocation>
    <subcellularLocation>
        <location evidence="1">Membrane</location>
        <topology evidence="1">Multi-pass membrane protein</topology>
    </subcellularLocation>
</comment>
<dbReference type="GO" id="GO:0051301">
    <property type="term" value="P:cell division"/>
    <property type="evidence" value="ECO:0007669"/>
    <property type="project" value="UniProtKB-KW"/>
</dbReference>
<comment type="similarity">
    <text evidence="2 7">Belongs to the glycosyltransferase 4 family. MraY subfamily.</text>
</comment>
<evidence type="ECO:0000256" key="8">
    <source>
        <dbReference type="NCBIfam" id="TIGR00445"/>
    </source>
</evidence>
<feature type="transmembrane region" description="Helical" evidence="7">
    <location>
        <begin position="240"/>
        <end position="257"/>
    </location>
</feature>
<evidence type="ECO:0000256" key="5">
    <source>
        <dbReference type="ARBA" id="ARBA00022989"/>
    </source>
</evidence>
<dbReference type="GO" id="GO:0051992">
    <property type="term" value="F:UDP-N-acetylmuramoyl-L-alanyl-D-glutamyl-meso-2,6-diaminopimelyl-D-alanyl-D-alanine:undecaprenyl-phosphate transferase activity"/>
    <property type="evidence" value="ECO:0007669"/>
    <property type="project" value="RHEA"/>
</dbReference>
<keyword evidence="7" id="KW-0131">Cell cycle</keyword>
<evidence type="ECO:0000256" key="4">
    <source>
        <dbReference type="ARBA" id="ARBA00022692"/>
    </source>
</evidence>
<keyword evidence="5 7" id="KW-1133">Transmembrane helix</keyword>
<dbReference type="Pfam" id="PF00953">
    <property type="entry name" value="Glycos_transf_4"/>
    <property type="match status" value="1"/>
</dbReference>
<feature type="transmembrane region" description="Helical" evidence="7">
    <location>
        <begin position="134"/>
        <end position="153"/>
    </location>
</feature>
<keyword evidence="7" id="KW-0133">Cell shape</keyword>
<dbReference type="PANTHER" id="PTHR22926">
    <property type="entry name" value="PHOSPHO-N-ACETYLMURAMOYL-PENTAPEPTIDE-TRANSFERASE"/>
    <property type="match status" value="1"/>
</dbReference>
<comment type="catalytic activity">
    <reaction evidence="7">
        <text>UDP-N-acetyl-alpha-D-muramoyl-L-alanyl-gamma-D-glutamyl-meso-2,6-diaminopimeloyl-D-alanyl-D-alanine + di-trans,octa-cis-undecaprenyl phosphate = di-trans,octa-cis-undecaprenyl diphospho-N-acetyl-alpha-D-muramoyl-L-alanyl-D-glutamyl-meso-2,6-diaminopimeloyl-D-alanyl-D-alanine + UMP</text>
        <dbReference type="Rhea" id="RHEA:28386"/>
        <dbReference type="ChEBI" id="CHEBI:57865"/>
        <dbReference type="ChEBI" id="CHEBI:60392"/>
        <dbReference type="ChEBI" id="CHEBI:61386"/>
        <dbReference type="ChEBI" id="CHEBI:61387"/>
        <dbReference type="EC" id="2.7.8.13"/>
    </reaction>
</comment>
<evidence type="ECO:0000256" key="9">
    <source>
        <dbReference type="PIRSR" id="PIRSR600715-1"/>
    </source>
</evidence>
<dbReference type="GO" id="GO:0008963">
    <property type="term" value="F:phospho-N-acetylmuramoyl-pentapeptide-transferase activity"/>
    <property type="evidence" value="ECO:0007669"/>
    <property type="project" value="UniProtKB-UniRule"/>
</dbReference>